<dbReference type="InterPro" id="IPR038718">
    <property type="entry name" value="SNF2-like_sf"/>
</dbReference>
<dbReference type="InterPro" id="IPR027417">
    <property type="entry name" value="P-loop_NTPase"/>
</dbReference>
<dbReference type="InterPro" id="IPR049730">
    <property type="entry name" value="SNF2/RAD54-like_C"/>
</dbReference>
<feature type="coiled-coil region" evidence="4">
    <location>
        <begin position="114"/>
        <end position="144"/>
    </location>
</feature>
<keyword evidence="8" id="KW-1185">Reference proteome</keyword>
<dbReference type="GO" id="GO:0005634">
    <property type="term" value="C:nucleus"/>
    <property type="evidence" value="ECO:0007669"/>
    <property type="project" value="UniProtKB-SubCell"/>
</dbReference>
<feature type="compositionally biased region" description="Basic residues" evidence="5">
    <location>
        <begin position="358"/>
        <end position="372"/>
    </location>
</feature>
<organism evidence="7 8">
    <name type="scientific">Folsomia candida</name>
    <name type="common">Springtail</name>
    <dbReference type="NCBI Taxonomy" id="158441"/>
    <lineage>
        <taxon>Eukaryota</taxon>
        <taxon>Metazoa</taxon>
        <taxon>Ecdysozoa</taxon>
        <taxon>Arthropoda</taxon>
        <taxon>Hexapoda</taxon>
        <taxon>Collembola</taxon>
        <taxon>Entomobryomorpha</taxon>
        <taxon>Isotomoidea</taxon>
        <taxon>Isotomidae</taxon>
        <taxon>Proisotominae</taxon>
        <taxon>Folsomia</taxon>
    </lineage>
</organism>
<evidence type="ECO:0000313" key="7">
    <source>
        <dbReference type="EMBL" id="OXA41800.1"/>
    </source>
</evidence>
<dbReference type="PANTHER" id="PTHR45623:SF49">
    <property type="entry name" value="SWI_SNF-RELATED MATRIX-ASSOCIATED ACTIN-DEPENDENT REGULATOR OF CHROMATIN SUBFAMILY A MEMBER 5"/>
    <property type="match status" value="1"/>
</dbReference>
<dbReference type="EMBL" id="LNIX01000028">
    <property type="protein sequence ID" value="OXA41800.1"/>
    <property type="molecule type" value="Genomic_DNA"/>
</dbReference>
<dbReference type="GO" id="GO:0034728">
    <property type="term" value="P:nucleosome organization"/>
    <property type="evidence" value="ECO:0007669"/>
    <property type="project" value="TreeGrafter"/>
</dbReference>
<dbReference type="GO" id="GO:0003682">
    <property type="term" value="F:chromatin binding"/>
    <property type="evidence" value="ECO:0007669"/>
    <property type="project" value="TreeGrafter"/>
</dbReference>
<dbReference type="PROSITE" id="PS51192">
    <property type="entry name" value="HELICASE_ATP_BIND_1"/>
    <property type="match status" value="1"/>
</dbReference>
<dbReference type="GO" id="GO:0042393">
    <property type="term" value="F:histone binding"/>
    <property type="evidence" value="ECO:0007669"/>
    <property type="project" value="TreeGrafter"/>
</dbReference>
<dbReference type="GO" id="GO:0016887">
    <property type="term" value="F:ATP hydrolysis activity"/>
    <property type="evidence" value="ECO:0007669"/>
    <property type="project" value="TreeGrafter"/>
</dbReference>
<keyword evidence="4" id="KW-0175">Coiled coil</keyword>
<evidence type="ECO:0000256" key="3">
    <source>
        <dbReference type="ARBA" id="ARBA00023242"/>
    </source>
</evidence>
<comment type="subcellular location">
    <subcellularLocation>
        <location evidence="1">Nucleus</location>
    </subcellularLocation>
</comment>
<dbReference type="Proteomes" id="UP000198287">
    <property type="component" value="Unassembled WGS sequence"/>
</dbReference>
<feature type="compositionally biased region" description="Acidic residues" evidence="5">
    <location>
        <begin position="413"/>
        <end position="422"/>
    </location>
</feature>
<comment type="caution">
    <text evidence="7">The sequence shown here is derived from an EMBL/GenBank/DDBJ whole genome shotgun (WGS) entry which is preliminary data.</text>
</comment>
<dbReference type="Gene3D" id="3.40.50.300">
    <property type="entry name" value="P-loop containing nucleotide triphosphate hydrolases"/>
    <property type="match status" value="1"/>
</dbReference>
<protein>
    <submittedName>
        <fullName evidence="7">Putative global transcription activator SNF2L1</fullName>
    </submittedName>
</protein>
<feature type="compositionally biased region" description="Low complexity" evidence="5">
    <location>
        <begin position="337"/>
        <end position="357"/>
    </location>
</feature>
<evidence type="ECO:0000256" key="4">
    <source>
        <dbReference type="SAM" id="Coils"/>
    </source>
</evidence>
<dbReference type="GO" id="GO:0003677">
    <property type="term" value="F:DNA binding"/>
    <property type="evidence" value="ECO:0007669"/>
    <property type="project" value="TreeGrafter"/>
</dbReference>
<dbReference type="CDD" id="cd18793">
    <property type="entry name" value="SF2_C_SNF"/>
    <property type="match status" value="1"/>
</dbReference>
<evidence type="ECO:0000256" key="5">
    <source>
        <dbReference type="SAM" id="MobiDB-lite"/>
    </source>
</evidence>
<feature type="region of interest" description="Disordered" evidence="5">
    <location>
        <begin position="250"/>
        <end position="459"/>
    </location>
</feature>
<keyword evidence="2" id="KW-0378">Hydrolase</keyword>
<evidence type="ECO:0000259" key="6">
    <source>
        <dbReference type="PROSITE" id="PS51192"/>
    </source>
</evidence>
<dbReference type="GO" id="GO:0000785">
    <property type="term" value="C:chromatin"/>
    <property type="evidence" value="ECO:0007669"/>
    <property type="project" value="TreeGrafter"/>
</dbReference>
<dbReference type="Pfam" id="PF00176">
    <property type="entry name" value="SNF2-rel_dom"/>
    <property type="match status" value="1"/>
</dbReference>
<name>A0A226D9H8_FOLCA</name>
<dbReference type="PANTHER" id="PTHR45623">
    <property type="entry name" value="CHROMODOMAIN-HELICASE-DNA-BINDING PROTEIN 3-RELATED-RELATED"/>
    <property type="match status" value="1"/>
</dbReference>
<accession>A0A226D9H8</accession>
<evidence type="ECO:0000256" key="1">
    <source>
        <dbReference type="ARBA" id="ARBA00004123"/>
    </source>
</evidence>
<feature type="compositionally biased region" description="Basic residues" evidence="5">
    <location>
        <begin position="250"/>
        <end position="261"/>
    </location>
</feature>
<dbReference type="InterPro" id="IPR000330">
    <property type="entry name" value="SNF2_N"/>
</dbReference>
<sequence>MNKRQLVVDCAETCAMNFRRVKAILFPTIVIQYGTYRFVYTVDDAAFHNALRAVHRACDRSLENFALPPFPRRVARLFMVALRNVRRGRKQNLPSRLFPSAAADLHRDGGDQFLDLINEADQELAAAIEALKQQDALRDQHEDKPNVPENVEDKASEIRDQGPPLLPKVLHIYLQRLPEDLIHTARGRRKLVRNAKISSGEEEEIMEEKIRPAKRQRTEARRYGDLVELKTSESDSDMDDDNVAKINLKRRKVKKKARKARKIIESDDDDDDDSDQKDKKSRGKVKTKNSDPGFSVSNFECKKKTTIRMTRTSRLPPTLPTPPTGLAQGTKEEESRLASLPPTSSPSSSDFEMSSKAKAAKKLKKSKKKKRSQFLNDGDDFEDIKDGFVSRERERPKRNRKSKKKRNLAESGSDNENEEDFEAPFKKQDDDEDDGNLSELSLPVSSDEEEEGKLGDEEFKRGWTPSPWRRKPIRQIVIRIRRKVQNFLFFANLGSQTPPRIYSETFRILHEKTDCGRHWGTNFGGKAATANLNSTAGSRRRTRVKKDDADLYLMESITSSSPKVPSYSTPPPASSQAENARLPSPRTKLAREPHVKGLKYHALIIVPKSTLSNWMNEFKRWCPTIRALAMIGDKIHWGYLIIDEATGSERAVPAGQGRRTLRSRHRLLLTGTPLQNNLHELWALLNFLLPEAFSSAEDFSSWFAEDEIGAESEGLVKRLHTILRPFLLRRLKSEVEKGLPPKIEKKVYVGLSQMQHQCYRDILLNQFNVLNSEGKMSHQRLANIVIQLRKCCNHPYLFRGQEPGPPYTCEPHLFTNCGKMLVMDKLLEKLKQEGSRVLLFSSMARMLDILEDYCFLKKIKYHRLDGSTELPKDRDD</sequence>
<feature type="compositionally biased region" description="Basic and acidic residues" evidence="5">
    <location>
        <begin position="384"/>
        <end position="395"/>
    </location>
</feature>
<evidence type="ECO:0000313" key="8">
    <source>
        <dbReference type="Proteomes" id="UP000198287"/>
    </source>
</evidence>
<dbReference type="SUPFAM" id="SSF52540">
    <property type="entry name" value="P-loop containing nucleoside triphosphate hydrolases"/>
    <property type="match status" value="2"/>
</dbReference>
<feature type="domain" description="Helicase ATP-binding" evidence="6">
    <location>
        <begin position="573"/>
        <end position="691"/>
    </location>
</feature>
<keyword evidence="3" id="KW-0539">Nucleus</keyword>
<feature type="region of interest" description="Disordered" evidence="5">
    <location>
        <begin position="560"/>
        <end position="585"/>
    </location>
</feature>
<dbReference type="STRING" id="158441.A0A226D9H8"/>
<proteinExistence type="predicted"/>
<dbReference type="AlphaFoldDB" id="A0A226D9H8"/>
<dbReference type="OrthoDB" id="448448at2759"/>
<evidence type="ECO:0000256" key="2">
    <source>
        <dbReference type="ARBA" id="ARBA00022801"/>
    </source>
</evidence>
<dbReference type="GO" id="GO:0005524">
    <property type="term" value="F:ATP binding"/>
    <property type="evidence" value="ECO:0007669"/>
    <property type="project" value="InterPro"/>
</dbReference>
<dbReference type="InterPro" id="IPR014001">
    <property type="entry name" value="Helicase_ATP-bd"/>
</dbReference>
<feature type="compositionally biased region" description="Acidic residues" evidence="5">
    <location>
        <begin position="266"/>
        <end position="275"/>
    </location>
</feature>
<gene>
    <name evidence="7" type="ORF">Fcan01_23343</name>
</gene>
<feature type="compositionally biased region" description="Basic residues" evidence="5">
    <location>
        <begin position="396"/>
        <end position="406"/>
    </location>
</feature>
<reference evidence="7 8" key="1">
    <citation type="submission" date="2015-12" db="EMBL/GenBank/DDBJ databases">
        <title>The genome of Folsomia candida.</title>
        <authorList>
            <person name="Faddeeva A."/>
            <person name="Derks M.F."/>
            <person name="Anvar Y."/>
            <person name="Smit S."/>
            <person name="Van Straalen N."/>
            <person name="Roelofs D."/>
        </authorList>
    </citation>
    <scope>NUCLEOTIDE SEQUENCE [LARGE SCALE GENOMIC DNA]</scope>
    <source>
        <strain evidence="7 8">VU population</strain>
        <tissue evidence="7">Whole body</tissue>
    </source>
</reference>
<dbReference type="Gene3D" id="3.40.50.10810">
    <property type="entry name" value="Tandem AAA-ATPase domain"/>
    <property type="match status" value="2"/>
</dbReference>
<dbReference type="GO" id="GO:0140658">
    <property type="term" value="F:ATP-dependent chromatin remodeler activity"/>
    <property type="evidence" value="ECO:0007669"/>
    <property type="project" value="TreeGrafter"/>
</dbReference>